<dbReference type="Proteomes" id="UP000515164">
    <property type="component" value="Unplaced"/>
</dbReference>
<dbReference type="GeneID" id="117213127"/>
<dbReference type="SUPFAM" id="SSF48208">
    <property type="entry name" value="Six-hairpin glycosidases"/>
    <property type="match status" value="1"/>
</dbReference>
<dbReference type="InterPro" id="IPR036249">
    <property type="entry name" value="Thioredoxin-like_sf"/>
</dbReference>
<protein>
    <submittedName>
        <fullName evidence="3">Spermatogenesis-associated protein 20 isoform X1</fullName>
    </submittedName>
</protein>
<name>A0A6P8NIU0_9HYME</name>
<dbReference type="InterPro" id="IPR024705">
    <property type="entry name" value="Ssp411"/>
</dbReference>
<dbReference type="Gene3D" id="1.50.10.10">
    <property type="match status" value="1"/>
</dbReference>
<dbReference type="GO" id="GO:0005975">
    <property type="term" value="P:carbohydrate metabolic process"/>
    <property type="evidence" value="ECO:0007669"/>
    <property type="project" value="InterPro"/>
</dbReference>
<reference evidence="3" key="1">
    <citation type="submission" date="2025-08" db="UniProtKB">
        <authorList>
            <consortium name="RefSeq"/>
        </authorList>
    </citation>
    <scope>IDENTIFICATION</scope>
    <source>
        <tissue evidence="3">Muscle</tissue>
    </source>
</reference>
<sequence>MLILFKASLWILVIQENDKRGSNKVMKRFMYIFYVRSVMTLGRYCFLSIVDYTSLLSKKWWIRNLGIRSYLSQRSFMSLTIQRLNRINQRSLTVSLFANMASTNNSGNMPIQKKNRLSLEKSPYLLQHATNPVDWYPWCDEALEKASKENKCIFLSVGYSTCHWCHVMEKESFTNKEIAEIMNKNFINIKVDKEERPDIDRIYMTFIQATSGHGGWPMSVFLTTDLKPIVGGTYFPPEDTFRQTGFKTILLSVAQKWNQSRSKLTEIGSTNLETLHSISKIPDSLKVHDIPSLECSKICIQQLVNEFEPKFGGFGSTYNMQSPKFPQPVNFNFLFHMYARQPNVESVRPCLYMSVYTLKKMSFGGIHDHVGQGFSRYATDGEWHVPHFEKMLYDQGQLMKSYADAYLVTKDNYFAEIVDDIATYVIRDLRHKEGGFYSAEDADSYPMHDTHAKKEGAFYVWSAVEIKSLLNKEVSDENHVKLSDIFCRHFNVNESGNVKSHQDPHGEMGQKNVLIAYNEIEETARYFNLPIEETKMYLKEACSMLYKVRSARPRPHLDDKIITSWNGLMISGLAFGGAAVNNKQYIEHAADAAKFIKEYLFDETKNILLHSCYRDEKGTITQMSTPIPGFLDDYAFVIKGLLDLYESDLNEEWLEFAEKLQHLQDQYFWDETNGGYFLTTSSDPSIILRLKEVYDGAEPSGNSIAAENLLRLADYLGCDEFKDKAARLFGGFRYLLMQRPVAVPQLTSALVRYHDDAAQIYVVGKRGAKDTDELLRVIYKRLIPNRILLLIDPDETNSVLLRKNQHLRNMKSLNNRTTVYVCKHRTCSLPVTSPEQLATLLDEQK</sequence>
<feature type="domain" description="Spermatogenesis-associated protein 20-like TRX" evidence="1">
    <location>
        <begin position="114"/>
        <end position="273"/>
    </location>
</feature>
<accession>A0A6P8NIU0</accession>
<dbReference type="Gene3D" id="3.40.30.10">
    <property type="entry name" value="Glutaredoxin"/>
    <property type="match status" value="1"/>
</dbReference>
<dbReference type="SUPFAM" id="SSF52833">
    <property type="entry name" value="Thioredoxin-like"/>
    <property type="match status" value="1"/>
</dbReference>
<dbReference type="InterPro" id="IPR004879">
    <property type="entry name" value="Ssp411-like_TRX"/>
</dbReference>
<dbReference type="PANTHER" id="PTHR42899:SF1">
    <property type="entry name" value="SPERMATOGENESIS-ASSOCIATED PROTEIN 20"/>
    <property type="match status" value="1"/>
</dbReference>
<keyword evidence="2" id="KW-1185">Reference proteome</keyword>
<dbReference type="InterPro" id="IPR012341">
    <property type="entry name" value="6hp_glycosidase-like_sf"/>
</dbReference>
<dbReference type="RefSeq" id="XP_033314365.1">
    <property type="nucleotide sequence ID" value="XM_033458474.1"/>
</dbReference>
<dbReference type="AlphaFoldDB" id="A0A6P8NIU0"/>
<dbReference type="Pfam" id="PF03190">
    <property type="entry name" value="Thioredox_DsbH"/>
    <property type="match status" value="1"/>
</dbReference>
<dbReference type="CDD" id="cd02955">
    <property type="entry name" value="SSP411"/>
    <property type="match status" value="1"/>
</dbReference>
<gene>
    <name evidence="3" type="primary">LOC117213127</name>
</gene>
<evidence type="ECO:0000259" key="1">
    <source>
        <dbReference type="Pfam" id="PF03190"/>
    </source>
</evidence>
<evidence type="ECO:0000313" key="3">
    <source>
        <dbReference type="RefSeq" id="XP_033314365.1"/>
    </source>
</evidence>
<dbReference type="InterPro" id="IPR008928">
    <property type="entry name" value="6-hairpin_glycosidase_sf"/>
</dbReference>
<organism evidence="2 3">
    <name type="scientific">Bombus bifarius</name>
    <dbReference type="NCBI Taxonomy" id="103933"/>
    <lineage>
        <taxon>Eukaryota</taxon>
        <taxon>Metazoa</taxon>
        <taxon>Ecdysozoa</taxon>
        <taxon>Arthropoda</taxon>
        <taxon>Hexapoda</taxon>
        <taxon>Insecta</taxon>
        <taxon>Pterygota</taxon>
        <taxon>Neoptera</taxon>
        <taxon>Endopterygota</taxon>
        <taxon>Hymenoptera</taxon>
        <taxon>Apocrita</taxon>
        <taxon>Aculeata</taxon>
        <taxon>Apoidea</taxon>
        <taxon>Anthophila</taxon>
        <taxon>Apidae</taxon>
        <taxon>Bombus</taxon>
        <taxon>Pyrobombus</taxon>
    </lineage>
</organism>
<dbReference type="PANTHER" id="PTHR42899">
    <property type="entry name" value="SPERMATOGENESIS-ASSOCIATED PROTEIN 20"/>
    <property type="match status" value="1"/>
</dbReference>
<evidence type="ECO:0000313" key="2">
    <source>
        <dbReference type="Proteomes" id="UP000515164"/>
    </source>
</evidence>
<dbReference type="PIRSF" id="PIRSF006402">
    <property type="entry name" value="UCP006402_thioredoxin"/>
    <property type="match status" value="1"/>
</dbReference>
<dbReference type="KEGG" id="bbif:117213127"/>
<proteinExistence type="predicted"/>